<evidence type="ECO:0000313" key="3">
    <source>
        <dbReference type="Proteomes" id="UP000534294"/>
    </source>
</evidence>
<dbReference type="Proteomes" id="UP000534294">
    <property type="component" value="Unassembled WGS sequence"/>
</dbReference>
<gene>
    <name evidence="2" type="ORF">HNQ64_001350</name>
</gene>
<protein>
    <submittedName>
        <fullName evidence="2">Uncharacterized protein</fullName>
    </submittedName>
</protein>
<organism evidence="2 3">
    <name type="scientific">Prosthecobacter dejongeii</name>
    <dbReference type="NCBI Taxonomy" id="48465"/>
    <lineage>
        <taxon>Bacteria</taxon>
        <taxon>Pseudomonadati</taxon>
        <taxon>Verrucomicrobiota</taxon>
        <taxon>Verrucomicrobiia</taxon>
        <taxon>Verrucomicrobiales</taxon>
        <taxon>Verrucomicrobiaceae</taxon>
        <taxon>Prosthecobacter</taxon>
    </lineage>
</organism>
<sequence length="176" mass="18979">MNPTDTRPVITERTASLHEAEAGIRGRLEAQAAGADPHQLRTVLRAARAGETPRNLTTIGGLPMHDMCLAVSTANEALKAHPFACATSQSITVARTAFLFHDPIGAYELLRTREADDLAELDSQALELVGGWGKEEMTAFADHMRAVAPAPAPQEVKLGKREAAKRRKPLKPGRGR</sequence>
<feature type="region of interest" description="Disordered" evidence="1">
    <location>
        <begin position="148"/>
        <end position="176"/>
    </location>
</feature>
<dbReference type="AlphaFoldDB" id="A0A7W7YJ29"/>
<name>A0A7W7YJ29_9BACT</name>
<dbReference type="EMBL" id="JACHIF010000002">
    <property type="protein sequence ID" value="MBB5037108.1"/>
    <property type="molecule type" value="Genomic_DNA"/>
</dbReference>
<evidence type="ECO:0000313" key="2">
    <source>
        <dbReference type="EMBL" id="MBB5037108.1"/>
    </source>
</evidence>
<dbReference type="RefSeq" id="WP_184206670.1">
    <property type="nucleotide sequence ID" value="NZ_JACHIF010000002.1"/>
</dbReference>
<comment type="caution">
    <text evidence="2">The sequence shown here is derived from an EMBL/GenBank/DDBJ whole genome shotgun (WGS) entry which is preliminary data.</text>
</comment>
<evidence type="ECO:0000256" key="1">
    <source>
        <dbReference type="SAM" id="MobiDB-lite"/>
    </source>
</evidence>
<feature type="compositionally biased region" description="Basic residues" evidence="1">
    <location>
        <begin position="163"/>
        <end position="176"/>
    </location>
</feature>
<keyword evidence="3" id="KW-1185">Reference proteome</keyword>
<accession>A0A7W7YJ29</accession>
<proteinExistence type="predicted"/>
<reference evidence="2 3" key="1">
    <citation type="submission" date="2020-08" db="EMBL/GenBank/DDBJ databases">
        <title>Genomic Encyclopedia of Type Strains, Phase IV (KMG-IV): sequencing the most valuable type-strain genomes for metagenomic binning, comparative biology and taxonomic classification.</title>
        <authorList>
            <person name="Goeker M."/>
        </authorList>
    </citation>
    <scope>NUCLEOTIDE SEQUENCE [LARGE SCALE GENOMIC DNA]</scope>
    <source>
        <strain evidence="2 3">DSM 12251</strain>
    </source>
</reference>